<dbReference type="SUPFAM" id="SSF82199">
    <property type="entry name" value="SET domain"/>
    <property type="match status" value="1"/>
</dbReference>
<dbReference type="STRING" id="914234.M2P7C3"/>
<organism evidence="2 3">
    <name type="scientific">Ceriporiopsis subvermispora (strain B)</name>
    <name type="common">White-rot fungus</name>
    <name type="synonym">Gelatoporia subvermispora</name>
    <dbReference type="NCBI Taxonomy" id="914234"/>
    <lineage>
        <taxon>Eukaryota</taxon>
        <taxon>Fungi</taxon>
        <taxon>Dikarya</taxon>
        <taxon>Basidiomycota</taxon>
        <taxon>Agaricomycotina</taxon>
        <taxon>Agaricomycetes</taxon>
        <taxon>Polyporales</taxon>
        <taxon>Gelatoporiaceae</taxon>
        <taxon>Gelatoporia</taxon>
    </lineage>
</organism>
<dbReference type="AlphaFoldDB" id="M2P7C3"/>
<dbReference type="Gene3D" id="1.25.40.10">
    <property type="entry name" value="Tetratricopeptide repeat domain"/>
    <property type="match status" value="1"/>
</dbReference>
<proteinExistence type="predicted"/>
<dbReference type="EMBL" id="KB445821">
    <property type="protein sequence ID" value="EMD31234.1"/>
    <property type="molecule type" value="Genomic_DNA"/>
</dbReference>
<gene>
    <name evidence="2" type="ORF">CERSUDRAFT_60284</name>
</gene>
<dbReference type="CDD" id="cd20071">
    <property type="entry name" value="SET_SMYD"/>
    <property type="match status" value="1"/>
</dbReference>
<dbReference type="InterPro" id="IPR011990">
    <property type="entry name" value="TPR-like_helical_dom_sf"/>
</dbReference>
<evidence type="ECO:0000313" key="2">
    <source>
        <dbReference type="EMBL" id="EMD31234.1"/>
    </source>
</evidence>
<dbReference type="Pfam" id="PF00856">
    <property type="entry name" value="SET"/>
    <property type="match status" value="1"/>
</dbReference>
<keyword evidence="3" id="KW-1185">Reference proteome</keyword>
<dbReference type="Gene3D" id="2.170.270.10">
    <property type="entry name" value="SET domain"/>
    <property type="match status" value="1"/>
</dbReference>
<dbReference type="Proteomes" id="UP000016930">
    <property type="component" value="Unassembled WGS sequence"/>
</dbReference>
<dbReference type="HOGENOM" id="CLU_028281_2_1_1"/>
<protein>
    <recommendedName>
        <fullName evidence="1">SET domain-containing protein</fullName>
    </recommendedName>
</protein>
<name>M2P7C3_CERS8</name>
<accession>M2P7C3</accession>
<dbReference type="InterPro" id="IPR001214">
    <property type="entry name" value="SET_dom"/>
</dbReference>
<dbReference type="PANTHER" id="PTHR47332">
    <property type="entry name" value="SET DOMAIN-CONTAINING PROTEIN 5"/>
    <property type="match status" value="1"/>
</dbReference>
<reference evidence="2 3" key="1">
    <citation type="journal article" date="2012" name="Proc. Natl. Acad. Sci. U.S.A.">
        <title>Comparative genomics of Ceriporiopsis subvermispora and Phanerochaete chrysosporium provide insight into selective ligninolysis.</title>
        <authorList>
            <person name="Fernandez-Fueyo E."/>
            <person name="Ruiz-Duenas F.J."/>
            <person name="Ferreira P."/>
            <person name="Floudas D."/>
            <person name="Hibbett D.S."/>
            <person name="Canessa P."/>
            <person name="Larrondo L.F."/>
            <person name="James T.Y."/>
            <person name="Seelenfreund D."/>
            <person name="Lobos S."/>
            <person name="Polanco R."/>
            <person name="Tello M."/>
            <person name="Honda Y."/>
            <person name="Watanabe T."/>
            <person name="Watanabe T."/>
            <person name="Ryu J.S."/>
            <person name="Kubicek C.P."/>
            <person name="Schmoll M."/>
            <person name="Gaskell J."/>
            <person name="Hammel K.E."/>
            <person name="St John F.J."/>
            <person name="Vanden Wymelenberg A."/>
            <person name="Sabat G."/>
            <person name="Splinter BonDurant S."/>
            <person name="Syed K."/>
            <person name="Yadav J.S."/>
            <person name="Doddapaneni H."/>
            <person name="Subramanian V."/>
            <person name="Lavin J.L."/>
            <person name="Oguiza J.A."/>
            <person name="Perez G."/>
            <person name="Pisabarro A.G."/>
            <person name="Ramirez L."/>
            <person name="Santoyo F."/>
            <person name="Master E."/>
            <person name="Coutinho P.M."/>
            <person name="Henrissat B."/>
            <person name="Lombard V."/>
            <person name="Magnuson J.K."/>
            <person name="Kuees U."/>
            <person name="Hori C."/>
            <person name="Igarashi K."/>
            <person name="Samejima M."/>
            <person name="Held B.W."/>
            <person name="Barry K.W."/>
            <person name="LaButti K.M."/>
            <person name="Lapidus A."/>
            <person name="Lindquist E.A."/>
            <person name="Lucas S.M."/>
            <person name="Riley R."/>
            <person name="Salamov A.A."/>
            <person name="Hoffmeister D."/>
            <person name="Schwenk D."/>
            <person name="Hadar Y."/>
            <person name="Yarden O."/>
            <person name="de Vries R.P."/>
            <person name="Wiebenga A."/>
            <person name="Stenlid J."/>
            <person name="Eastwood D."/>
            <person name="Grigoriev I.V."/>
            <person name="Berka R.M."/>
            <person name="Blanchette R.A."/>
            <person name="Kersten P."/>
            <person name="Martinez A.T."/>
            <person name="Vicuna R."/>
            <person name="Cullen D."/>
        </authorList>
    </citation>
    <scope>NUCLEOTIDE SEQUENCE [LARGE SCALE GENOMIC DNA]</scope>
    <source>
        <strain evidence="2 3">B</strain>
    </source>
</reference>
<dbReference type="InterPro" id="IPR053185">
    <property type="entry name" value="SET_domain_protein"/>
</dbReference>
<evidence type="ECO:0000259" key="1">
    <source>
        <dbReference type="PROSITE" id="PS50280"/>
    </source>
</evidence>
<dbReference type="PANTHER" id="PTHR47332:SF4">
    <property type="entry name" value="SET DOMAIN-CONTAINING PROTEIN 5"/>
    <property type="match status" value="1"/>
</dbReference>
<sequence>MDPELPGNTSAPTTINYDQYRFAGLPATYFNTAANDADGVTECILYGGMKEAICAQPDFPKAVPRALVPAHQIAPSVGAGLGMFATRAIRAHELIFAERPLLLMPAAFWPTQGRGFDRESMIAHSNEMLKCAIKRMTPANRAAYCALSNSHLRDGSPELFGILRTNGFSVGERLREVITQLPEGPMGMFTVIGKELSRINHSCSPNSHVDFDLCSLSLRVSAVRNIAEGEEITTMYCDLLDPCTTRRRTLSPYGFTCACEACQHRIDSDVRRRRIHASHHLWKDATFERWLRKPPQVDDQYKMQLLRLLRLIEEENLQLLQGYRNTRQKLAFVCAALGDKPNAIKYAKDVIGTRSPIRGVVPISAEKTLLNKAARSLIEPHLSKKVGARTHEMSRA</sequence>
<dbReference type="SMART" id="SM00317">
    <property type="entry name" value="SET"/>
    <property type="match status" value="1"/>
</dbReference>
<dbReference type="InterPro" id="IPR046341">
    <property type="entry name" value="SET_dom_sf"/>
</dbReference>
<feature type="domain" description="SET" evidence="1">
    <location>
        <begin position="69"/>
        <end position="237"/>
    </location>
</feature>
<dbReference type="PROSITE" id="PS50280">
    <property type="entry name" value="SET"/>
    <property type="match status" value="1"/>
</dbReference>
<dbReference type="OrthoDB" id="2802757at2759"/>
<evidence type="ECO:0000313" key="3">
    <source>
        <dbReference type="Proteomes" id="UP000016930"/>
    </source>
</evidence>